<dbReference type="OrthoDB" id="2534600at2759"/>
<reference evidence="1 2" key="1">
    <citation type="submission" date="2020-05" db="EMBL/GenBank/DDBJ databases">
        <title>Identification and distribution of gene clusters putatively required for synthesis of sphingolipid metabolism inhibitors in phylogenetically diverse species of the filamentous fungus Fusarium.</title>
        <authorList>
            <person name="Kim H.-S."/>
            <person name="Busman M."/>
            <person name="Brown D.W."/>
            <person name="Divon H."/>
            <person name="Uhlig S."/>
            <person name="Proctor R.H."/>
        </authorList>
    </citation>
    <scope>NUCLEOTIDE SEQUENCE [LARGE SCALE GENOMIC DNA]</scope>
    <source>
        <strain evidence="1 2">NRRL 13617</strain>
    </source>
</reference>
<dbReference type="PANTHER" id="PTHR47655">
    <property type="entry name" value="QUINIC ACID UTILIZATION ACTIVATOR"/>
    <property type="match status" value="1"/>
</dbReference>
<evidence type="ECO:0000313" key="2">
    <source>
        <dbReference type="Proteomes" id="UP000582016"/>
    </source>
</evidence>
<organism evidence="1 2">
    <name type="scientific">Fusarium phyllophilum</name>
    <dbReference type="NCBI Taxonomy" id="47803"/>
    <lineage>
        <taxon>Eukaryota</taxon>
        <taxon>Fungi</taxon>
        <taxon>Dikarya</taxon>
        <taxon>Ascomycota</taxon>
        <taxon>Pezizomycotina</taxon>
        <taxon>Sordariomycetes</taxon>
        <taxon>Hypocreomycetidae</taxon>
        <taxon>Hypocreales</taxon>
        <taxon>Nectriaceae</taxon>
        <taxon>Fusarium</taxon>
        <taxon>Fusarium fujikuroi species complex</taxon>
    </lineage>
</organism>
<dbReference type="Proteomes" id="UP000582016">
    <property type="component" value="Unassembled WGS sequence"/>
</dbReference>
<evidence type="ECO:0000313" key="1">
    <source>
        <dbReference type="EMBL" id="KAF5542346.1"/>
    </source>
</evidence>
<name>A0A8H5MU11_9HYPO</name>
<dbReference type="InterPro" id="IPR052783">
    <property type="entry name" value="Metabolic/Drug-Res_Regulator"/>
</dbReference>
<dbReference type="AlphaFoldDB" id="A0A8H5MU11"/>
<proteinExistence type="predicted"/>
<comment type="caution">
    <text evidence="1">The sequence shown here is derived from an EMBL/GenBank/DDBJ whole genome shotgun (WGS) entry which is preliminary data.</text>
</comment>
<sequence>MVAAQLDTLPYLTSSNILLQEGLLTDGNEEWEPLQLKILVNSESERDQRNTNSHLPGHVLSTFNKSLKVTRLLNDLVHHQKHFTLGGGLGEVGLIANNTTAQTPGALSFPLDPSLTANTEDDGLFDSLATLDTTDWLANPPEFMQHLGMLDDAPNNLGHLFDMGF</sequence>
<gene>
    <name evidence="1" type="ORF">FPHYL_11530</name>
</gene>
<protein>
    <submittedName>
        <fullName evidence="1">Quinic acid utilization activator</fullName>
    </submittedName>
</protein>
<keyword evidence="2" id="KW-1185">Reference proteome</keyword>
<accession>A0A8H5MU11</accession>
<dbReference type="EMBL" id="JAAOAQ010000541">
    <property type="protein sequence ID" value="KAF5542346.1"/>
    <property type="molecule type" value="Genomic_DNA"/>
</dbReference>